<accession>A0A3P3Q556</accession>
<dbReference type="Proteomes" id="UP000276982">
    <property type="component" value="Unassembled WGS sequence"/>
</dbReference>
<gene>
    <name evidence="2" type="ORF">EHW90_05095</name>
</gene>
<comment type="similarity">
    <text evidence="1">Belongs to the UPF0167 family.</text>
</comment>
<dbReference type="RefSeq" id="WP_124951746.1">
    <property type="nucleotide sequence ID" value="NZ_RRCM01000001.1"/>
</dbReference>
<dbReference type="EMBL" id="RRCM01000001">
    <property type="protein sequence ID" value="RRJ16376.1"/>
    <property type="molecule type" value="Genomic_DNA"/>
</dbReference>
<dbReference type="Pfam" id="PF03691">
    <property type="entry name" value="UPF0167"/>
    <property type="match status" value="1"/>
</dbReference>
<sequence length="283" mass="33446">MNEFLKEYISLKENFVKYHENEASVLALYEFADRLKERTEKEAIEVLVDVYQQLYMMESAYKLYESIYDKTDRKQIKKFLGLKDLNESHGDRFATPRPLNKKERLKRQERKKLLPKFRYHPDPLETGSFIEGEAKVCPCCGNESSVYYVKSPYAVDDVDYLCPVCISNGEAAKKFDAEFVQDAEWNFEEDKEKNEELFYRTPGYLSWQGEYWLSCCNDYCAYLGSVGTNELNEMGIAEEVFEEYNKRNEFADVEKYLVKDGHICGYLFRCLHCKKYHLYVDAD</sequence>
<proteinExistence type="inferred from homology"/>
<organism evidence="2 3">
    <name type="scientific">Lachnoanaerobaculum orale</name>
    <dbReference type="NCBI Taxonomy" id="979627"/>
    <lineage>
        <taxon>Bacteria</taxon>
        <taxon>Bacillati</taxon>
        <taxon>Bacillota</taxon>
        <taxon>Clostridia</taxon>
        <taxon>Lachnospirales</taxon>
        <taxon>Lachnospiraceae</taxon>
        <taxon>Lachnoanaerobaculum</taxon>
    </lineage>
</organism>
<reference evidence="2 3" key="1">
    <citation type="submission" date="2018-11" db="EMBL/GenBank/DDBJ databases">
        <title>Genome sequencing of Lachnoanaerobaculum orale DSM 24553T.</title>
        <authorList>
            <person name="Kook J.-K."/>
            <person name="Park S.-N."/>
            <person name="Lim Y.K."/>
        </authorList>
    </citation>
    <scope>NUCLEOTIDE SEQUENCE [LARGE SCALE GENOMIC DNA]</scope>
    <source>
        <strain evidence="2 3">DSM 24553</strain>
    </source>
</reference>
<dbReference type="AlphaFoldDB" id="A0A3P3Q556"/>
<name>A0A3P3Q556_9FIRM</name>
<evidence type="ECO:0000313" key="3">
    <source>
        <dbReference type="Proteomes" id="UP000276982"/>
    </source>
</evidence>
<dbReference type="InterPro" id="IPR005363">
    <property type="entry name" value="UPF0167"/>
</dbReference>
<protein>
    <submittedName>
        <fullName evidence="2">CbrC family protein</fullName>
    </submittedName>
</protein>
<evidence type="ECO:0000256" key="1">
    <source>
        <dbReference type="ARBA" id="ARBA00008525"/>
    </source>
</evidence>
<keyword evidence="3" id="KW-1185">Reference proteome</keyword>
<evidence type="ECO:0000313" key="2">
    <source>
        <dbReference type="EMBL" id="RRJ16376.1"/>
    </source>
</evidence>
<comment type="caution">
    <text evidence="2">The sequence shown here is derived from an EMBL/GenBank/DDBJ whole genome shotgun (WGS) entry which is preliminary data.</text>
</comment>